<organism evidence="3 4">
    <name type="scientific">Amnibacterium kyonggiense</name>
    <dbReference type="NCBI Taxonomy" id="595671"/>
    <lineage>
        <taxon>Bacteria</taxon>
        <taxon>Bacillati</taxon>
        <taxon>Actinomycetota</taxon>
        <taxon>Actinomycetes</taxon>
        <taxon>Micrococcales</taxon>
        <taxon>Microbacteriaceae</taxon>
        <taxon>Amnibacterium</taxon>
    </lineage>
</organism>
<feature type="compositionally biased region" description="Basic and acidic residues" evidence="1">
    <location>
        <begin position="198"/>
        <end position="209"/>
    </location>
</feature>
<keyword evidence="2" id="KW-0472">Membrane</keyword>
<sequence>MARTAAPDTATTIGGAAVAAAGPLALTRQLDVGDVTALLLLAEVALAVGCGLLAARRIVDRSRAGVAALIVTGLGPLLFRLAPVPGVAVGMTLLWLVTAATVVAAVEIARTTRLGGVARWAFVVVAADALLVAVMSTVPLGAFPLAYVDWHLDAVRPVALLVWGVAVAVQPHLPAIRRRAGAVDTAWRESTTVGGASETRDSRERVPHD</sequence>
<dbReference type="EMBL" id="SOAM01000002">
    <property type="protein sequence ID" value="TDS76916.1"/>
    <property type="molecule type" value="Genomic_DNA"/>
</dbReference>
<protein>
    <submittedName>
        <fullName evidence="3">Uncharacterized protein</fullName>
    </submittedName>
</protein>
<evidence type="ECO:0000256" key="1">
    <source>
        <dbReference type="SAM" id="MobiDB-lite"/>
    </source>
</evidence>
<comment type="caution">
    <text evidence="3">The sequence shown here is derived from an EMBL/GenBank/DDBJ whole genome shotgun (WGS) entry which is preliminary data.</text>
</comment>
<feature type="transmembrane region" description="Helical" evidence="2">
    <location>
        <begin position="64"/>
        <end position="82"/>
    </location>
</feature>
<accession>A0A4R7FKN0</accession>
<feature type="transmembrane region" description="Helical" evidence="2">
    <location>
        <begin position="88"/>
        <end position="108"/>
    </location>
</feature>
<dbReference type="RefSeq" id="WP_133766062.1">
    <property type="nucleotide sequence ID" value="NZ_BAAARP010000002.1"/>
</dbReference>
<feature type="transmembrane region" description="Helical" evidence="2">
    <location>
        <begin position="35"/>
        <end position="55"/>
    </location>
</feature>
<dbReference type="Proteomes" id="UP000295344">
    <property type="component" value="Unassembled WGS sequence"/>
</dbReference>
<feature type="transmembrane region" description="Helical" evidence="2">
    <location>
        <begin position="154"/>
        <end position="173"/>
    </location>
</feature>
<gene>
    <name evidence="3" type="ORF">CLV52_1855</name>
</gene>
<proteinExistence type="predicted"/>
<keyword evidence="2" id="KW-1133">Transmembrane helix</keyword>
<feature type="region of interest" description="Disordered" evidence="1">
    <location>
        <begin position="190"/>
        <end position="209"/>
    </location>
</feature>
<evidence type="ECO:0000313" key="4">
    <source>
        <dbReference type="Proteomes" id="UP000295344"/>
    </source>
</evidence>
<dbReference type="AlphaFoldDB" id="A0A4R7FKN0"/>
<name>A0A4R7FKN0_9MICO</name>
<evidence type="ECO:0000313" key="3">
    <source>
        <dbReference type="EMBL" id="TDS76916.1"/>
    </source>
</evidence>
<keyword evidence="4" id="KW-1185">Reference proteome</keyword>
<keyword evidence="2" id="KW-0812">Transmembrane</keyword>
<evidence type="ECO:0000256" key="2">
    <source>
        <dbReference type="SAM" id="Phobius"/>
    </source>
</evidence>
<feature type="transmembrane region" description="Helical" evidence="2">
    <location>
        <begin position="120"/>
        <end position="142"/>
    </location>
</feature>
<reference evidence="3 4" key="1">
    <citation type="submission" date="2019-03" db="EMBL/GenBank/DDBJ databases">
        <title>Genomic Encyclopedia of Archaeal and Bacterial Type Strains, Phase II (KMG-II): from individual species to whole genera.</title>
        <authorList>
            <person name="Goeker M."/>
        </authorList>
    </citation>
    <scope>NUCLEOTIDE SEQUENCE [LARGE SCALE GENOMIC DNA]</scope>
    <source>
        <strain evidence="3 4">DSM 24782</strain>
    </source>
</reference>